<proteinExistence type="predicted"/>
<dbReference type="RefSeq" id="WP_229210833.1">
    <property type="nucleotide sequence ID" value="NZ_PYAS01000002.1"/>
</dbReference>
<organism evidence="2 3">
    <name type="scientific">Dyadobacter jiangsuensis</name>
    <dbReference type="NCBI Taxonomy" id="1591085"/>
    <lineage>
        <taxon>Bacteria</taxon>
        <taxon>Pseudomonadati</taxon>
        <taxon>Bacteroidota</taxon>
        <taxon>Cytophagia</taxon>
        <taxon>Cytophagales</taxon>
        <taxon>Spirosomataceae</taxon>
        <taxon>Dyadobacter</taxon>
    </lineage>
</organism>
<dbReference type="AlphaFoldDB" id="A0A2P8GFV8"/>
<evidence type="ECO:0000313" key="3">
    <source>
        <dbReference type="Proteomes" id="UP000241964"/>
    </source>
</evidence>
<sequence>MRIKTSIALALCCMWAMEGRCQFVTGSDLYVKIGTVFSVDSLVLVPTEDLNLGNNYSLTVSHTAVPGNPNASIKKKYVFNNPVNFHGTLGIIYDPAELNGNTESLLELANSWSDESGFTTMSSSTRDLGLHYVSKDVADLDIRLLTLVNAQSALPVTLAAFDAEKDEKRVKLTWRTSFEANSDFFEIQRSRDTKNWKVLDRVGSAGESSQQVDYAYTDTDPIADIAYYRLKMIDRDGTFAFSQIRKVSWDGADLVVFPNPAGDRLEIDVKDWSKVTKVTVLNAGGSIVRETAGATGSKEQYVPLTGIQPGSYMLQIEYRDGSSERSHFVKY</sequence>
<accession>A0A2P8GFV8</accession>
<evidence type="ECO:0000259" key="1">
    <source>
        <dbReference type="Pfam" id="PF18962"/>
    </source>
</evidence>
<dbReference type="NCBIfam" id="TIGR04183">
    <property type="entry name" value="Por_Secre_tail"/>
    <property type="match status" value="1"/>
</dbReference>
<reference evidence="2 3" key="1">
    <citation type="submission" date="2018-03" db="EMBL/GenBank/DDBJ databases">
        <title>Genomic Encyclopedia of Archaeal and Bacterial Type Strains, Phase II (KMG-II): from individual species to whole genera.</title>
        <authorList>
            <person name="Goeker M."/>
        </authorList>
    </citation>
    <scope>NUCLEOTIDE SEQUENCE [LARGE SCALE GENOMIC DNA]</scope>
    <source>
        <strain evidence="2 3">DSM 29057</strain>
    </source>
</reference>
<dbReference type="Pfam" id="PF18962">
    <property type="entry name" value="Por_Secre_tail"/>
    <property type="match status" value="1"/>
</dbReference>
<dbReference type="InterPro" id="IPR026444">
    <property type="entry name" value="Secre_tail"/>
</dbReference>
<dbReference type="EMBL" id="PYAS01000002">
    <property type="protein sequence ID" value="PSL32874.1"/>
    <property type="molecule type" value="Genomic_DNA"/>
</dbReference>
<protein>
    <submittedName>
        <fullName evidence="2">Putative secreted protein (Por secretion system target)</fullName>
    </submittedName>
</protein>
<evidence type="ECO:0000313" key="2">
    <source>
        <dbReference type="EMBL" id="PSL32874.1"/>
    </source>
</evidence>
<dbReference type="Proteomes" id="UP000241964">
    <property type="component" value="Unassembled WGS sequence"/>
</dbReference>
<keyword evidence="3" id="KW-1185">Reference proteome</keyword>
<feature type="domain" description="Secretion system C-terminal sorting" evidence="1">
    <location>
        <begin position="256"/>
        <end position="323"/>
    </location>
</feature>
<name>A0A2P8GFV8_9BACT</name>
<comment type="caution">
    <text evidence="2">The sequence shown here is derived from an EMBL/GenBank/DDBJ whole genome shotgun (WGS) entry which is preliminary data.</text>
</comment>
<gene>
    <name evidence="2" type="ORF">CLV60_102593</name>
</gene>